<feature type="compositionally biased region" description="Basic residues" evidence="1">
    <location>
        <begin position="66"/>
        <end position="81"/>
    </location>
</feature>
<dbReference type="PANTHER" id="PTHR11963:SF48">
    <property type="entry name" value="DIPEPTIDASE B, ISOFORM A"/>
    <property type="match status" value="1"/>
</dbReference>
<proteinExistence type="predicted"/>
<comment type="caution">
    <text evidence="2">The sequence shown here is derived from an EMBL/GenBank/DDBJ whole genome shotgun (WGS) entry which is preliminary data.</text>
</comment>
<dbReference type="GO" id="GO:0005737">
    <property type="term" value="C:cytoplasm"/>
    <property type="evidence" value="ECO:0007669"/>
    <property type="project" value="InterPro"/>
</dbReference>
<dbReference type="Gene3D" id="3.40.630.10">
    <property type="entry name" value="Zn peptidases"/>
    <property type="match status" value="1"/>
</dbReference>
<dbReference type="GO" id="GO:0006508">
    <property type="term" value="P:proteolysis"/>
    <property type="evidence" value="ECO:0007669"/>
    <property type="project" value="TreeGrafter"/>
</dbReference>
<dbReference type="AlphaFoldDB" id="A0AAD9R4C7"/>
<dbReference type="GO" id="GO:0070006">
    <property type="term" value="F:metalloaminopeptidase activity"/>
    <property type="evidence" value="ECO:0007669"/>
    <property type="project" value="InterPro"/>
</dbReference>
<keyword evidence="2" id="KW-0031">Aminopeptidase</keyword>
<protein>
    <submittedName>
        <fullName evidence="2">Aminopeptidase W07G4.4</fullName>
    </submittedName>
</protein>
<dbReference type="InterPro" id="IPR011356">
    <property type="entry name" value="Leucine_aapep/pepB"/>
</dbReference>
<reference evidence="2" key="1">
    <citation type="journal article" date="2023" name="G3 (Bethesda)">
        <title>Whole genome assembly and annotation of the endangered Caribbean coral Acropora cervicornis.</title>
        <authorList>
            <person name="Selwyn J.D."/>
            <person name="Vollmer S.V."/>
        </authorList>
    </citation>
    <scope>NUCLEOTIDE SEQUENCE</scope>
    <source>
        <strain evidence="2">K2</strain>
    </source>
</reference>
<reference evidence="2" key="2">
    <citation type="journal article" date="2023" name="Science">
        <title>Genomic signatures of disease resistance in endangered staghorn corals.</title>
        <authorList>
            <person name="Vollmer S.V."/>
            <person name="Selwyn J.D."/>
            <person name="Despard B.A."/>
            <person name="Roesel C.L."/>
        </authorList>
    </citation>
    <scope>NUCLEOTIDE SEQUENCE</scope>
    <source>
        <strain evidence="2">K2</strain>
    </source>
</reference>
<accession>A0AAD9R4C7</accession>
<keyword evidence="2" id="KW-0645">Protease</keyword>
<dbReference type="EMBL" id="JARQWQ010000004">
    <property type="protein sequence ID" value="KAK2572618.1"/>
    <property type="molecule type" value="Genomic_DNA"/>
</dbReference>
<dbReference type="PANTHER" id="PTHR11963">
    <property type="entry name" value="LEUCINE AMINOPEPTIDASE-RELATED"/>
    <property type="match status" value="1"/>
</dbReference>
<organism evidence="2 3">
    <name type="scientific">Acropora cervicornis</name>
    <name type="common">Staghorn coral</name>
    <dbReference type="NCBI Taxonomy" id="6130"/>
    <lineage>
        <taxon>Eukaryota</taxon>
        <taxon>Metazoa</taxon>
        <taxon>Cnidaria</taxon>
        <taxon>Anthozoa</taxon>
        <taxon>Hexacorallia</taxon>
        <taxon>Scleractinia</taxon>
        <taxon>Astrocoeniina</taxon>
        <taxon>Acroporidae</taxon>
        <taxon>Acropora</taxon>
    </lineage>
</organism>
<keyword evidence="2" id="KW-0378">Hydrolase</keyword>
<dbReference type="GO" id="GO:0030145">
    <property type="term" value="F:manganese ion binding"/>
    <property type="evidence" value="ECO:0007669"/>
    <property type="project" value="InterPro"/>
</dbReference>
<evidence type="ECO:0000313" key="3">
    <source>
        <dbReference type="Proteomes" id="UP001249851"/>
    </source>
</evidence>
<gene>
    <name evidence="2" type="ORF">P5673_002890</name>
</gene>
<keyword evidence="3" id="KW-1185">Reference proteome</keyword>
<name>A0AAD9R4C7_ACRCE</name>
<evidence type="ECO:0000313" key="2">
    <source>
        <dbReference type="EMBL" id="KAK2572618.1"/>
    </source>
</evidence>
<sequence length="380" mass="42397">MKSQRKNLKGKKAREQPQLRFECLAPKQKKHIIFLNDTCCKNIHRLSLASYTENPECTLDSSGGHHFPHSKGKVKRGRHSRLSKTNIERVAPELKGCPVVPVSSPSQEGFDCFVLVCENLEWDNPTWEFLKEPIQAAAKVDKAVGVDTLLFPCKETSMVYSPTGPVNRDYDDVRRFGEAASKGIKRALKAGSESPLLVTIPGKTFPNSWSVSLLGALNELYLPLELRDAFPEKQQKVKQLGVMVLDQSQNLDFVTAIDSGRSVYRDIGGSDPERMAAPRVEEYITKLFGDSSPVKVSVVKDVKEFEAKYPLYEAVNRCSRAPCTGNTVLVSSSDIILENLRWQMAKGPCVALFMGKIVAGCSLKAINKGNYYFTCHWHIQ</sequence>
<feature type="region of interest" description="Disordered" evidence="1">
    <location>
        <begin position="62"/>
        <end position="81"/>
    </location>
</feature>
<dbReference type="Proteomes" id="UP001249851">
    <property type="component" value="Unassembled WGS sequence"/>
</dbReference>
<evidence type="ECO:0000256" key="1">
    <source>
        <dbReference type="SAM" id="MobiDB-lite"/>
    </source>
</evidence>